<dbReference type="SUPFAM" id="SSF56327">
    <property type="entry name" value="LDH C-terminal domain-like"/>
    <property type="match status" value="1"/>
</dbReference>
<keyword evidence="15" id="KW-1185">Reference proteome</keyword>
<dbReference type="PRINTS" id="PR00732">
    <property type="entry name" value="GLHYDRLASE4"/>
</dbReference>
<evidence type="ECO:0000256" key="2">
    <source>
        <dbReference type="ARBA" id="ARBA00010141"/>
    </source>
</evidence>
<organism evidence="14 15">
    <name type="scientific">Paenibacillus hemerocallicola</name>
    <dbReference type="NCBI Taxonomy" id="1172614"/>
    <lineage>
        <taxon>Bacteria</taxon>
        <taxon>Bacillati</taxon>
        <taxon>Bacillota</taxon>
        <taxon>Bacilli</taxon>
        <taxon>Bacillales</taxon>
        <taxon>Paenibacillaceae</taxon>
        <taxon>Paenibacillus</taxon>
    </lineage>
</organism>
<dbReference type="RefSeq" id="WP_139607361.1">
    <property type="nucleotide sequence ID" value="NZ_VDCQ01000093.1"/>
</dbReference>
<dbReference type="SUPFAM" id="SSF51735">
    <property type="entry name" value="NAD(P)-binding Rossmann-fold domains"/>
    <property type="match status" value="1"/>
</dbReference>
<dbReference type="PANTHER" id="PTHR32092">
    <property type="entry name" value="6-PHOSPHO-BETA-GLUCOSIDASE-RELATED"/>
    <property type="match status" value="1"/>
</dbReference>
<comment type="cofactor">
    <cofactor evidence="1">
        <name>Mn(2+)</name>
        <dbReference type="ChEBI" id="CHEBI:29035"/>
    </cofactor>
</comment>
<dbReference type="InterPro" id="IPR053715">
    <property type="entry name" value="GH4_Enzyme_sf"/>
</dbReference>
<sequence length="432" mass="48399">MDKITFIGAGSVAFAKNVLGDCMLVPSLQSFEFALFDIDAERLKDTERMLAHLIGKLGSSCSVKAYPDRKGALRGAKYVINTIQVGGYDPCTITDFEVPNRYGLRQTIADTVGIGGIFRNLRTIPVMLDIARDVREVCRDALFFNYTNPMAVLTNVMNTYGGVKTVGLCHSVQACAPRLLKHLGMDPTGVQWKIAGINHMAWLLEITKNGEDLYPEIKRRAVEKQNGKHSDMVRFELMRRFGYYITESSEHNAEYHPYFIKRNYPELIERFNIPLDEYPRRCVRAIERWKTMRDELVGNEGLTHTRSHEYISYILDAIETDVPFKFGGNVMNTGLIANLPSEACVEVACIADSSGVTPTYAGSLPVQCAALNRTNINTQLLTIEAATTLKKDSIYQAALLDPHTSAELSIDDIVAMCDDLIERHGNWLPAYH</sequence>
<dbReference type="EMBL" id="VDCQ01000093">
    <property type="protein sequence ID" value="TNJ59401.1"/>
    <property type="molecule type" value="Genomic_DNA"/>
</dbReference>
<keyword evidence="4 12" id="KW-0378">Hydrolase</keyword>
<dbReference type="InterPro" id="IPR036291">
    <property type="entry name" value="NAD(P)-bd_dom_sf"/>
</dbReference>
<evidence type="ECO:0000256" key="7">
    <source>
        <dbReference type="ARBA" id="ARBA00023277"/>
    </source>
</evidence>
<dbReference type="Proteomes" id="UP000307943">
    <property type="component" value="Unassembled WGS sequence"/>
</dbReference>
<name>A0A5C4SXA6_9BACL</name>
<dbReference type="NCBIfam" id="NF011657">
    <property type="entry name" value="PRK15076.1"/>
    <property type="match status" value="1"/>
</dbReference>
<keyword evidence="8 12" id="KW-0326">Glycosidase</keyword>
<evidence type="ECO:0000256" key="6">
    <source>
        <dbReference type="ARBA" id="ARBA00023211"/>
    </source>
</evidence>
<evidence type="ECO:0000256" key="10">
    <source>
        <dbReference type="PIRSR" id="PIRSR601088-3"/>
    </source>
</evidence>
<evidence type="ECO:0000256" key="1">
    <source>
        <dbReference type="ARBA" id="ARBA00001936"/>
    </source>
</evidence>
<evidence type="ECO:0000256" key="8">
    <source>
        <dbReference type="ARBA" id="ARBA00023295"/>
    </source>
</evidence>
<proteinExistence type="inferred from homology"/>
<reference evidence="14 15" key="1">
    <citation type="submission" date="2019-05" db="EMBL/GenBank/DDBJ databases">
        <title>We sequenced the genome of Paenibacillus hemerocallicola KCTC 33185 for further insight into its adaptation and study the phylogeny of Paenibacillus.</title>
        <authorList>
            <person name="Narsing Rao M.P."/>
        </authorList>
    </citation>
    <scope>NUCLEOTIDE SEQUENCE [LARGE SCALE GENOMIC DNA]</scope>
    <source>
        <strain evidence="14 15">KCTC 33185</strain>
    </source>
</reference>
<evidence type="ECO:0000256" key="3">
    <source>
        <dbReference type="ARBA" id="ARBA00022723"/>
    </source>
</evidence>
<dbReference type="OrthoDB" id="9808275at2"/>
<dbReference type="GO" id="GO:0016616">
    <property type="term" value="F:oxidoreductase activity, acting on the CH-OH group of donors, NAD or NADP as acceptor"/>
    <property type="evidence" value="ECO:0007669"/>
    <property type="project" value="InterPro"/>
</dbReference>
<keyword evidence="5 12" id="KW-0520">NAD</keyword>
<evidence type="ECO:0000256" key="5">
    <source>
        <dbReference type="ARBA" id="ARBA00023027"/>
    </source>
</evidence>
<feature type="site" description="Increases basicity of active site Tyr" evidence="11">
    <location>
        <position position="110"/>
    </location>
</feature>
<keyword evidence="10" id="KW-0533">Nickel</keyword>
<evidence type="ECO:0000256" key="4">
    <source>
        <dbReference type="ARBA" id="ARBA00022801"/>
    </source>
</evidence>
<dbReference type="GO" id="GO:0005975">
    <property type="term" value="P:carbohydrate metabolic process"/>
    <property type="evidence" value="ECO:0007669"/>
    <property type="project" value="InterPro"/>
</dbReference>
<dbReference type="AlphaFoldDB" id="A0A5C4SXA6"/>
<evidence type="ECO:0000313" key="14">
    <source>
        <dbReference type="EMBL" id="TNJ59401.1"/>
    </source>
</evidence>
<keyword evidence="3 10" id="KW-0479">Metal-binding</keyword>
<comment type="similarity">
    <text evidence="2 12">Belongs to the glycosyl hydrolase 4 family.</text>
</comment>
<dbReference type="Gene3D" id="3.90.1820.10">
    <property type="entry name" value="AglA-like glucosidase"/>
    <property type="match status" value="1"/>
</dbReference>
<evidence type="ECO:0000256" key="11">
    <source>
        <dbReference type="PIRSR" id="PIRSR601088-4"/>
    </source>
</evidence>
<keyword evidence="7" id="KW-0119">Carbohydrate metabolism</keyword>
<comment type="caution">
    <text evidence="14">The sequence shown here is derived from an EMBL/GenBank/DDBJ whole genome shotgun (WGS) entry which is preliminary data.</text>
</comment>
<accession>A0A5C4SXA6</accession>
<protein>
    <submittedName>
        <fullName evidence="14">Alpha-glucosidase/alpha-galactosidase</fullName>
    </submittedName>
</protein>
<dbReference type="InterPro" id="IPR015955">
    <property type="entry name" value="Lactate_DH/Glyco_Ohase_4_C"/>
</dbReference>
<dbReference type="InterPro" id="IPR001088">
    <property type="entry name" value="Glyco_hydro_4"/>
</dbReference>
<dbReference type="Pfam" id="PF11975">
    <property type="entry name" value="Glyco_hydro_4C"/>
    <property type="match status" value="1"/>
</dbReference>
<feature type="binding site" evidence="9">
    <location>
        <position position="148"/>
    </location>
    <ligand>
        <name>substrate</name>
    </ligand>
</feature>
<feature type="domain" description="Glycosyl hydrolase family 4 C-terminal" evidence="13">
    <location>
        <begin position="194"/>
        <end position="404"/>
    </location>
</feature>
<evidence type="ECO:0000259" key="13">
    <source>
        <dbReference type="Pfam" id="PF11975"/>
    </source>
</evidence>
<evidence type="ECO:0000256" key="12">
    <source>
        <dbReference type="RuleBase" id="RU361152"/>
    </source>
</evidence>
<keyword evidence="10" id="KW-0170">Cobalt</keyword>
<dbReference type="PANTHER" id="PTHR32092:SF6">
    <property type="entry name" value="ALPHA-GALACTOSIDASE"/>
    <property type="match status" value="1"/>
</dbReference>
<dbReference type="Pfam" id="PF02056">
    <property type="entry name" value="Glyco_hydro_4"/>
    <property type="match status" value="1"/>
</dbReference>
<comment type="cofactor">
    <cofactor evidence="12">
        <name>NAD(+)</name>
        <dbReference type="ChEBI" id="CHEBI:57540"/>
    </cofactor>
    <text evidence="12">Binds 1 NAD(+) per subunit.</text>
</comment>
<dbReference type="GO" id="GO:0004553">
    <property type="term" value="F:hydrolase activity, hydrolyzing O-glycosyl compounds"/>
    <property type="evidence" value="ECO:0007669"/>
    <property type="project" value="InterPro"/>
</dbReference>
<evidence type="ECO:0000313" key="15">
    <source>
        <dbReference type="Proteomes" id="UP000307943"/>
    </source>
</evidence>
<gene>
    <name evidence="14" type="ORF">FE784_37290</name>
</gene>
<dbReference type="InterPro" id="IPR022616">
    <property type="entry name" value="Glyco_hydro_4_C"/>
</dbReference>
<keyword evidence="10" id="KW-0408">Iron</keyword>
<feature type="binding site" evidence="10">
    <location>
        <position position="169"/>
    </location>
    <ligand>
        <name>Mn(2+)</name>
        <dbReference type="ChEBI" id="CHEBI:29035"/>
    </ligand>
</feature>
<dbReference type="CDD" id="cd05297">
    <property type="entry name" value="GH4_alpha_glucosidase_galactosidase"/>
    <property type="match status" value="1"/>
</dbReference>
<feature type="binding site" evidence="10">
    <location>
        <position position="199"/>
    </location>
    <ligand>
        <name>Mn(2+)</name>
        <dbReference type="ChEBI" id="CHEBI:29035"/>
    </ligand>
</feature>
<evidence type="ECO:0000256" key="9">
    <source>
        <dbReference type="PIRSR" id="PIRSR601088-2"/>
    </source>
</evidence>
<keyword evidence="6 10" id="KW-0464">Manganese</keyword>
<dbReference type="GO" id="GO:0046872">
    <property type="term" value="F:metal ion binding"/>
    <property type="evidence" value="ECO:0007669"/>
    <property type="project" value="UniProtKB-KW"/>
</dbReference>